<dbReference type="Gene3D" id="3.40.50.10540">
    <property type="entry name" value="Crotonobetainyl-coa:carnitine coa-transferase, domain 1"/>
    <property type="match status" value="1"/>
</dbReference>
<dbReference type="InterPro" id="IPR044855">
    <property type="entry name" value="CoA-Trfase_III_dom3_sf"/>
</dbReference>
<dbReference type="Gene3D" id="3.30.1540.10">
    <property type="entry name" value="formyl-coa transferase, domain 3"/>
    <property type="match status" value="1"/>
</dbReference>
<name>A0ABW1KT29_9PROT</name>
<dbReference type="InterPro" id="IPR023606">
    <property type="entry name" value="CoA-Trfase_III_dom_1_sf"/>
</dbReference>
<sequence length="403" mass="44000">MSEQPRGPLSGVRILDLTRVLAGPYCTTLLWELGADVLKIEMPGHGDDTRAFPPFQNGESVYFASINRGKRSLALDLKNEGDRKVFDGLLERADVLVENFRPGTMERLGYGYDAVKEKFPDVIYGAISGFGNTGPYRDLPAYDLIVQSLGGMISINGPEGSGGYRLGISLGDLAAGTFAALAISSALYERRASGQGRFIDIAMLDVQTMLLESALVRQFATGESQKPTGSRHPVITPFDVFQAKDGPIAVACANDHLFNELCDAIGAPALKEDPHYNNLFARYANQPALKIELEKVLAADTVAGWVEKLRPLGIPVAPIHTMADVVNDPQLKARNMFVEVDDAEMGKLKMAGSAFKISGYEQSPTRPPAPNLDEARADVMKELSLPHEEKRERVKQDPKEPLW</sequence>
<dbReference type="EMBL" id="JBHPON010000001">
    <property type="protein sequence ID" value="MFC6035165.1"/>
    <property type="molecule type" value="Genomic_DNA"/>
</dbReference>
<dbReference type="GO" id="GO:0016740">
    <property type="term" value="F:transferase activity"/>
    <property type="evidence" value="ECO:0007669"/>
    <property type="project" value="UniProtKB-KW"/>
</dbReference>
<dbReference type="Proteomes" id="UP001596116">
    <property type="component" value="Unassembled WGS sequence"/>
</dbReference>
<evidence type="ECO:0000256" key="1">
    <source>
        <dbReference type="ARBA" id="ARBA00022679"/>
    </source>
</evidence>
<dbReference type="SUPFAM" id="SSF89796">
    <property type="entry name" value="CoA-transferase family III (CaiB/BaiF)"/>
    <property type="match status" value="1"/>
</dbReference>
<comment type="caution">
    <text evidence="3">The sequence shown here is derived from an EMBL/GenBank/DDBJ whole genome shotgun (WGS) entry which is preliminary data.</text>
</comment>
<dbReference type="RefSeq" id="WP_379879506.1">
    <property type="nucleotide sequence ID" value="NZ_JBHPON010000001.1"/>
</dbReference>
<dbReference type="PANTHER" id="PTHR48207">
    <property type="entry name" value="SUCCINATE--HYDROXYMETHYLGLUTARATE COA-TRANSFERASE"/>
    <property type="match status" value="1"/>
</dbReference>
<organism evidence="3 4">
    <name type="scientific">Hyphococcus aureus</name>
    <dbReference type="NCBI Taxonomy" id="2666033"/>
    <lineage>
        <taxon>Bacteria</taxon>
        <taxon>Pseudomonadati</taxon>
        <taxon>Pseudomonadota</taxon>
        <taxon>Alphaproteobacteria</taxon>
        <taxon>Parvularculales</taxon>
        <taxon>Parvularculaceae</taxon>
        <taxon>Hyphococcus</taxon>
    </lineage>
</organism>
<reference evidence="3 4" key="1">
    <citation type="submission" date="2024-09" db="EMBL/GenBank/DDBJ databases">
        <authorList>
            <person name="Zhang Z.-H."/>
        </authorList>
    </citation>
    <scope>NUCLEOTIDE SEQUENCE [LARGE SCALE GENOMIC DNA]</scope>
    <source>
        <strain evidence="3 4">HHTR114</strain>
    </source>
</reference>
<evidence type="ECO:0000256" key="2">
    <source>
        <dbReference type="SAM" id="MobiDB-lite"/>
    </source>
</evidence>
<dbReference type="Pfam" id="PF02515">
    <property type="entry name" value="CoA_transf_3"/>
    <property type="match status" value="1"/>
</dbReference>
<feature type="region of interest" description="Disordered" evidence="2">
    <location>
        <begin position="359"/>
        <end position="403"/>
    </location>
</feature>
<protein>
    <submittedName>
        <fullName evidence="3">CaiB/BaiF CoA transferase family protein</fullName>
    </submittedName>
</protein>
<accession>A0ABW1KT29</accession>
<dbReference type="InterPro" id="IPR003673">
    <property type="entry name" value="CoA-Trfase_fam_III"/>
</dbReference>
<evidence type="ECO:0000313" key="4">
    <source>
        <dbReference type="Proteomes" id="UP001596116"/>
    </source>
</evidence>
<evidence type="ECO:0000313" key="3">
    <source>
        <dbReference type="EMBL" id="MFC6035165.1"/>
    </source>
</evidence>
<dbReference type="InterPro" id="IPR050483">
    <property type="entry name" value="CoA-transferase_III_domain"/>
</dbReference>
<dbReference type="PANTHER" id="PTHR48207:SF3">
    <property type="entry name" value="SUCCINATE--HYDROXYMETHYLGLUTARATE COA-TRANSFERASE"/>
    <property type="match status" value="1"/>
</dbReference>
<gene>
    <name evidence="3" type="ORF">ACFMB1_06385</name>
</gene>
<keyword evidence="4" id="KW-1185">Reference proteome</keyword>
<proteinExistence type="predicted"/>
<feature type="compositionally biased region" description="Basic and acidic residues" evidence="2">
    <location>
        <begin position="373"/>
        <end position="403"/>
    </location>
</feature>
<keyword evidence="1 3" id="KW-0808">Transferase</keyword>